<dbReference type="Proteomes" id="UP000261580">
    <property type="component" value="Unassembled WGS sequence"/>
</dbReference>
<dbReference type="GeneTree" id="ENSGT00940000177056"/>
<organism evidence="1 2">
    <name type="scientific">Neolamprologus brichardi</name>
    <name type="common">Fairy cichlid</name>
    <name type="synonym">Lamprologus brichardi</name>
    <dbReference type="NCBI Taxonomy" id="32507"/>
    <lineage>
        <taxon>Eukaryota</taxon>
        <taxon>Metazoa</taxon>
        <taxon>Chordata</taxon>
        <taxon>Craniata</taxon>
        <taxon>Vertebrata</taxon>
        <taxon>Euteleostomi</taxon>
        <taxon>Actinopterygii</taxon>
        <taxon>Neopterygii</taxon>
        <taxon>Teleostei</taxon>
        <taxon>Neoteleostei</taxon>
        <taxon>Acanthomorphata</taxon>
        <taxon>Ovalentaria</taxon>
        <taxon>Cichlomorphae</taxon>
        <taxon>Cichliformes</taxon>
        <taxon>Cichlidae</taxon>
        <taxon>African cichlids</taxon>
        <taxon>Pseudocrenilabrinae</taxon>
        <taxon>Lamprologini</taxon>
        <taxon>Neolamprologus</taxon>
    </lineage>
</organism>
<dbReference type="Ensembl" id="ENSNBRT00000027427.1">
    <property type="protein sequence ID" value="ENSNBRP00000026724.1"/>
    <property type="gene ID" value="ENSNBRG00000020419.1"/>
</dbReference>
<dbReference type="OMA" id="ICLEVNI"/>
<accession>A0A3Q4N4F7</accession>
<protein>
    <submittedName>
        <fullName evidence="1">Uncharacterized protein</fullName>
    </submittedName>
</protein>
<keyword evidence="2" id="KW-1185">Reference proteome</keyword>
<sequence>IISTHHSTAHFTTSYQHACTYLDTSGSAFANSIRHGGTGRVDHGHEANEAEIICLEVNIICVKGKALGILILWQQQVAETWSEGKCVI</sequence>
<proteinExistence type="predicted"/>
<reference evidence="1" key="2">
    <citation type="submission" date="2025-09" db="UniProtKB">
        <authorList>
            <consortium name="Ensembl"/>
        </authorList>
    </citation>
    <scope>IDENTIFICATION</scope>
</reference>
<evidence type="ECO:0000313" key="1">
    <source>
        <dbReference type="Ensembl" id="ENSNBRP00000026724.1"/>
    </source>
</evidence>
<reference evidence="1" key="1">
    <citation type="submission" date="2025-08" db="UniProtKB">
        <authorList>
            <consortium name="Ensembl"/>
        </authorList>
    </citation>
    <scope>IDENTIFICATION</scope>
</reference>
<dbReference type="AlphaFoldDB" id="A0A3Q4N4F7"/>
<evidence type="ECO:0000313" key="2">
    <source>
        <dbReference type="Proteomes" id="UP000261580"/>
    </source>
</evidence>
<dbReference type="Bgee" id="ENSNBRG00000020419">
    <property type="expression patterns" value="Expressed in brain"/>
</dbReference>
<name>A0A3Q4N4F7_NEOBR</name>